<keyword evidence="4 7" id="KW-0238">DNA-binding</keyword>
<dbReference type="InterPro" id="IPR001867">
    <property type="entry name" value="OmpR/PhoB-type_DNA-bd"/>
</dbReference>
<dbReference type="SMART" id="SM00862">
    <property type="entry name" value="Trans_reg_C"/>
    <property type="match status" value="1"/>
</dbReference>
<dbReference type="GO" id="GO:0006355">
    <property type="term" value="P:regulation of DNA-templated transcription"/>
    <property type="evidence" value="ECO:0007669"/>
    <property type="project" value="InterPro"/>
</dbReference>
<dbReference type="GO" id="GO:0000156">
    <property type="term" value="F:phosphorelay response regulator activity"/>
    <property type="evidence" value="ECO:0007669"/>
    <property type="project" value="TreeGrafter"/>
</dbReference>
<evidence type="ECO:0000256" key="7">
    <source>
        <dbReference type="PROSITE-ProRule" id="PRU01091"/>
    </source>
</evidence>
<keyword evidence="12" id="KW-1185">Reference proteome</keyword>
<dbReference type="PANTHER" id="PTHR48111:SF15">
    <property type="entry name" value="OMPR SUBFAMILY"/>
    <property type="match status" value="1"/>
</dbReference>
<feature type="DNA-binding region" description="OmpR/PhoB-type" evidence="7">
    <location>
        <begin position="124"/>
        <end position="223"/>
    </location>
</feature>
<proteinExistence type="predicted"/>
<dbReference type="InterPro" id="IPR039420">
    <property type="entry name" value="WalR-like"/>
</dbReference>
<dbReference type="EMBL" id="CZCU02000159">
    <property type="protein sequence ID" value="VXD24340.1"/>
    <property type="molecule type" value="Genomic_DNA"/>
</dbReference>
<dbReference type="InterPro" id="IPR001789">
    <property type="entry name" value="Sig_transdc_resp-reg_receiver"/>
</dbReference>
<evidence type="ECO:0000256" key="5">
    <source>
        <dbReference type="ARBA" id="ARBA00023163"/>
    </source>
</evidence>
<dbReference type="GO" id="GO:0032993">
    <property type="term" value="C:protein-DNA complex"/>
    <property type="evidence" value="ECO:0007669"/>
    <property type="project" value="TreeGrafter"/>
</dbReference>
<dbReference type="RefSeq" id="WP_083625871.1">
    <property type="nucleotide sequence ID" value="NZ_LR734882.1"/>
</dbReference>
<evidence type="ECO:0000256" key="1">
    <source>
        <dbReference type="ARBA" id="ARBA00022553"/>
    </source>
</evidence>
<dbReference type="SUPFAM" id="SSF52172">
    <property type="entry name" value="CheY-like"/>
    <property type="match status" value="3"/>
</dbReference>
<dbReference type="PANTHER" id="PTHR48111">
    <property type="entry name" value="REGULATOR OF RPOS"/>
    <property type="match status" value="1"/>
</dbReference>
<protein>
    <submittedName>
        <fullName evidence="11">Protein rcaC</fullName>
    </submittedName>
</protein>
<feature type="region of interest" description="Disordered" evidence="8">
    <location>
        <begin position="221"/>
        <end position="241"/>
    </location>
</feature>
<keyword evidence="2" id="KW-0902">Two-component regulatory system</keyword>
<dbReference type="CDD" id="cd00156">
    <property type="entry name" value="REC"/>
    <property type="match status" value="1"/>
</dbReference>
<gene>
    <name evidence="11" type="primary">rcaC</name>
    <name evidence="11" type="ORF">PL8927_810007</name>
</gene>
<feature type="compositionally biased region" description="Basic and acidic residues" evidence="8">
    <location>
        <begin position="221"/>
        <end position="233"/>
    </location>
</feature>
<dbReference type="Pfam" id="PF00072">
    <property type="entry name" value="Response_reg"/>
    <property type="match status" value="2"/>
</dbReference>
<evidence type="ECO:0000259" key="9">
    <source>
        <dbReference type="PROSITE" id="PS50110"/>
    </source>
</evidence>
<evidence type="ECO:0000259" key="10">
    <source>
        <dbReference type="PROSITE" id="PS51755"/>
    </source>
</evidence>
<dbReference type="Gene3D" id="6.10.250.690">
    <property type="match status" value="1"/>
</dbReference>
<dbReference type="Gene3D" id="1.20.120.160">
    <property type="entry name" value="HPT domain"/>
    <property type="match status" value="1"/>
</dbReference>
<dbReference type="OrthoDB" id="442759at2"/>
<dbReference type="AlphaFoldDB" id="A0A7Z9BX26"/>
<dbReference type="CDD" id="cd19935">
    <property type="entry name" value="REC_OmpR_CusR-like"/>
    <property type="match status" value="1"/>
</dbReference>
<evidence type="ECO:0000256" key="3">
    <source>
        <dbReference type="ARBA" id="ARBA00023015"/>
    </source>
</evidence>
<keyword evidence="3" id="KW-0805">Transcription regulation</keyword>
<comment type="caution">
    <text evidence="11">The sequence shown here is derived from an EMBL/GenBank/DDBJ whole genome shotgun (WGS) entry which is preliminary data.</text>
</comment>
<feature type="domain" description="Response regulatory" evidence="9">
    <location>
        <begin position="370"/>
        <end position="486"/>
    </location>
</feature>
<reference evidence="11" key="1">
    <citation type="submission" date="2019-10" db="EMBL/GenBank/DDBJ databases">
        <authorList>
            <consortium name="Genoscope - CEA"/>
            <person name="William W."/>
        </authorList>
    </citation>
    <scope>NUCLEOTIDE SEQUENCE [LARGE SCALE GENOMIC DNA]</scope>
    <source>
        <strain evidence="11">BBR_PRJEB10992</strain>
    </source>
</reference>
<feature type="domain" description="OmpR/PhoB-type" evidence="10">
    <location>
        <begin position="124"/>
        <end position="223"/>
    </location>
</feature>
<dbReference type="InterPro" id="IPR036641">
    <property type="entry name" value="HPT_dom_sf"/>
</dbReference>
<dbReference type="InterPro" id="IPR011006">
    <property type="entry name" value="CheY-like_superfamily"/>
</dbReference>
<sequence>MRVLLVEDDQNLAEILVEALVHQSYTVDVVMDGISGWEQAQRLSYDLMILDVGLPQLDGISLCQKLRSQNITTPILLLTAYNHREDKVKGFDAGADDYVVKPFDIQELLARIRAILRRREHPTSITLEWEHLCLNPNTCEVTYQGKKLNLTPKEYGLLELFLKHRQRVFSLDVILEQLWTFEEPPTENTVRAHIKGLRNKLKVAGAPGDLIETVYGLGYRLKQDSPPKPEPKKNPIKQTKNKPEFNQALVKIWERYQTKIGDRITLLEEFTLAIKAGKQDETLRLQAQQEAHKLAGSLGTFGLGRGSVLAREIEQLCQNSSWNSEEITQVQQLVCKLRAEVEHNSPHSPPHLVSKKQLHPQSLAIKSNHKIWIISQDQLLIQSVQTAALNLGIDTQTLTDLSIITEIKSLSLSEQNSPLVFLDFDFYCSYNLLTQLTQQTPSIPVIVLTEEKNFTQRVKVAQSGGQAFLQKPVTSEQIIKVMMDVLHQSCTLNAKVLIVDDDSQILETFQALLEPWGIQTFTVEDPRHFWEILEAATPDLLILDIEMPYLDGIELCQVVRADSRWKSLPIMFLTAHTNREIQHQVFMVGADDYLTKTTEASILVNRILNRLRRTQSLRESSAKF</sequence>
<accession>A0A7Z9BX26</accession>
<dbReference type="SUPFAM" id="SSF47226">
    <property type="entry name" value="Histidine-containing phosphotransfer domain, HPT domain"/>
    <property type="match status" value="1"/>
</dbReference>
<name>A0A7Z9BX26_9CYAN</name>
<feature type="domain" description="Response regulatory" evidence="9">
    <location>
        <begin position="2"/>
        <end position="116"/>
    </location>
</feature>
<feature type="modified residue" description="4-aspartylphosphate" evidence="6">
    <location>
        <position position="544"/>
    </location>
</feature>
<organism evidence="11 12">
    <name type="scientific">Planktothrix serta PCC 8927</name>
    <dbReference type="NCBI Taxonomy" id="671068"/>
    <lineage>
        <taxon>Bacteria</taxon>
        <taxon>Bacillati</taxon>
        <taxon>Cyanobacteriota</taxon>
        <taxon>Cyanophyceae</taxon>
        <taxon>Oscillatoriophycideae</taxon>
        <taxon>Oscillatoriales</taxon>
        <taxon>Microcoleaceae</taxon>
        <taxon>Planktothrix</taxon>
    </lineage>
</organism>
<dbReference type="Pfam" id="PF01627">
    <property type="entry name" value="Hpt"/>
    <property type="match status" value="1"/>
</dbReference>
<dbReference type="PROSITE" id="PS50110">
    <property type="entry name" value="RESPONSE_REGULATORY"/>
    <property type="match status" value="3"/>
</dbReference>
<dbReference type="Proteomes" id="UP000184550">
    <property type="component" value="Unassembled WGS sequence"/>
</dbReference>
<dbReference type="Pfam" id="PF00486">
    <property type="entry name" value="Trans_reg_C"/>
    <property type="match status" value="1"/>
</dbReference>
<feature type="modified residue" description="4-aspartylphosphate" evidence="6">
    <location>
        <position position="423"/>
    </location>
</feature>
<dbReference type="InterPro" id="IPR036388">
    <property type="entry name" value="WH-like_DNA-bd_sf"/>
</dbReference>
<dbReference type="Gene3D" id="3.40.50.2300">
    <property type="match status" value="3"/>
</dbReference>
<evidence type="ECO:0000256" key="2">
    <source>
        <dbReference type="ARBA" id="ARBA00023012"/>
    </source>
</evidence>
<dbReference type="PROSITE" id="PS51755">
    <property type="entry name" value="OMPR_PHOB"/>
    <property type="match status" value="1"/>
</dbReference>
<dbReference type="Gene3D" id="1.10.10.10">
    <property type="entry name" value="Winged helix-like DNA-binding domain superfamily/Winged helix DNA-binding domain"/>
    <property type="match status" value="1"/>
</dbReference>
<dbReference type="GO" id="GO:0000976">
    <property type="term" value="F:transcription cis-regulatory region binding"/>
    <property type="evidence" value="ECO:0007669"/>
    <property type="project" value="TreeGrafter"/>
</dbReference>
<dbReference type="InterPro" id="IPR008207">
    <property type="entry name" value="Sig_transdc_His_kin_Hpt_dom"/>
</dbReference>
<dbReference type="GO" id="GO:0005829">
    <property type="term" value="C:cytosol"/>
    <property type="evidence" value="ECO:0007669"/>
    <property type="project" value="TreeGrafter"/>
</dbReference>
<evidence type="ECO:0000313" key="12">
    <source>
        <dbReference type="Proteomes" id="UP000184550"/>
    </source>
</evidence>
<dbReference type="SMART" id="SM00448">
    <property type="entry name" value="REC"/>
    <property type="match status" value="3"/>
</dbReference>
<evidence type="ECO:0000256" key="4">
    <source>
        <dbReference type="ARBA" id="ARBA00023125"/>
    </source>
</evidence>
<feature type="domain" description="Response regulatory" evidence="9">
    <location>
        <begin position="495"/>
        <end position="611"/>
    </location>
</feature>
<keyword evidence="1 6" id="KW-0597">Phosphoprotein</keyword>
<evidence type="ECO:0000256" key="6">
    <source>
        <dbReference type="PROSITE-ProRule" id="PRU00169"/>
    </source>
</evidence>
<keyword evidence="5" id="KW-0804">Transcription</keyword>
<feature type="modified residue" description="4-aspartylphosphate" evidence="6">
    <location>
        <position position="51"/>
    </location>
</feature>
<dbReference type="FunFam" id="3.40.50.2300:FF:000002">
    <property type="entry name" value="DNA-binding response regulator PhoP"/>
    <property type="match status" value="1"/>
</dbReference>
<dbReference type="CDD" id="cd00383">
    <property type="entry name" value="trans_reg_C"/>
    <property type="match status" value="1"/>
</dbReference>
<evidence type="ECO:0000256" key="8">
    <source>
        <dbReference type="SAM" id="MobiDB-lite"/>
    </source>
</evidence>
<evidence type="ECO:0000313" key="11">
    <source>
        <dbReference type="EMBL" id="VXD24340.1"/>
    </source>
</evidence>